<dbReference type="EMBL" id="JAEIJD010000007">
    <property type="protein sequence ID" value="MBI6630208.1"/>
    <property type="molecule type" value="Genomic_DNA"/>
</dbReference>
<dbReference type="GO" id="GO:0008671">
    <property type="term" value="F:2-dehydro-3-deoxygalactonokinase activity"/>
    <property type="evidence" value="ECO:0007669"/>
    <property type="project" value="InterPro"/>
</dbReference>
<protein>
    <submittedName>
        <fullName evidence="1">2-dehydro-3-deoxygalactonokinase</fullName>
    </submittedName>
</protein>
<dbReference type="Pfam" id="PF05035">
    <property type="entry name" value="DGOK"/>
    <property type="match status" value="1"/>
</dbReference>
<accession>A0A934M0Y1</accession>
<comment type="caution">
    <text evidence="1">The sequence shown here is derived from an EMBL/GenBank/DDBJ whole genome shotgun (WGS) entry which is preliminary data.</text>
</comment>
<dbReference type="AlphaFoldDB" id="A0A934M0Y1"/>
<sequence length="288" mass="30427">MQKNDIGVNWIAVEIRAETLKAWAMKDTRALASSTANRTQSGLESELLALIGHWLTANVRIDVVACGPSEAPLHPIPAKPAELSAVAAAIADKRVALSYLPGLSQTAPPAIMQGPETHIAGFLSLNPGWDGVICLPGAQTVWAHVSAGEVVSFQSFLTLGLIQTLSRDLQISGCGAEFGNDDPAFAEAVNETLTRPERLATRLAAIPAQHRLTGQTHKTGYAQLLGFLIGAELAAARPYWLGQQLAVIGDNDAASAYQRALSLQGAPSVLADDTATLLKGMAERRIIL</sequence>
<dbReference type="InterPro" id="IPR007729">
    <property type="entry name" value="DGOK"/>
</dbReference>
<dbReference type="InterPro" id="IPR042257">
    <property type="entry name" value="DGOK_C"/>
</dbReference>
<dbReference type="RefSeq" id="WP_198686232.1">
    <property type="nucleotide sequence ID" value="NZ_JAEIJD010000007.1"/>
</dbReference>
<proteinExistence type="predicted"/>
<evidence type="ECO:0000313" key="2">
    <source>
        <dbReference type="Proteomes" id="UP000613255"/>
    </source>
</evidence>
<organism evidence="1 2">
    <name type="scientific">Pontibaca salina</name>
    <dbReference type="NCBI Taxonomy" id="2795731"/>
    <lineage>
        <taxon>Bacteria</taxon>
        <taxon>Pseudomonadati</taxon>
        <taxon>Pseudomonadota</taxon>
        <taxon>Alphaproteobacteria</taxon>
        <taxon>Rhodobacterales</taxon>
        <taxon>Roseobacteraceae</taxon>
        <taxon>Pontibaca</taxon>
    </lineage>
</organism>
<evidence type="ECO:0000313" key="1">
    <source>
        <dbReference type="EMBL" id="MBI6630208.1"/>
    </source>
</evidence>
<gene>
    <name evidence="1" type="ORF">JAO82_09980</name>
</gene>
<name>A0A934M0Y1_9RHOB</name>
<reference evidence="1" key="1">
    <citation type="submission" date="2020-12" db="EMBL/GenBank/DDBJ databases">
        <title>Pontibaca salina gen. nov., sp. nov., isolated from marine sediment.</title>
        <authorList>
            <person name="Bo J."/>
            <person name="Wang S."/>
            <person name="Song X."/>
            <person name="Du Z."/>
        </authorList>
    </citation>
    <scope>NUCLEOTIDE SEQUENCE</scope>
    <source>
        <strain evidence="1">S1109L</strain>
    </source>
</reference>
<keyword evidence="2" id="KW-1185">Reference proteome</keyword>
<dbReference type="Proteomes" id="UP000613255">
    <property type="component" value="Unassembled WGS sequence"/>
</dbReference>
<dbReference type="GO" id="GO:0034194">
    <property type="term" value="P:D-galactonate catabolic process"/>
    <property type="evidence" value="ECO:0007669"/>
    <property type="project" value="InterPro"/>
</dbReference>
<dbReference type="Gene3D" id="3.30.420.310">
    <property type="entry name" value="2-keto-3-deoxy-galactonokinase, C-terminal domain"/>
    <property type="match status" value="1"/>
</dbReference>